<evidence type="ECO:0000259" key="4">
    <source>
        <dbReference type="Pfam" id="PF22725"/>
    </source>
</evidence>
<gene>
    <name evidence="5" type="ORF">HZS55_14500</name>
</gene>
<organism evidence="5 6">
    <name type="scientific">Halosimplex rubrum</name>
    <dbReference type="NCBI Taxonomy" id="869889"/>
    <lineage>
        <taxon>Archaea</taxon>
        <taxon>Methanobacteriati</taxon>
        <taxon>Methanobacteriota</taxon>
        <taxon>Stenosarchaea group</taxon>
        <taxon>Halobacteria</taxon>
        <taxon>Halobacteriales</taxon>
        <taxon>Haloarculaceae</taxon>
        <taxon>Halosimplex</taxon>
    </lineage>
</organism>
<protein>
    <submittedName>
        <fullName evidence="5">Gfo/Idh/MocA family oxidoreductase</fullName>
    </submittedName>
</protein>
<dbReference type="Pfam" id="PF01408">
    <property type="entry name" value="GFO_IDH_MocA"/>
    <property type="match status" value="1"/>
</dbReference>
<dbReference type="InterPro" id="IPR049838">
    <property type="entry name" value="XacA-like"/>
</dbReference>
<sequence length="357" mass="39578">MFSDPDYLAVLQDIARNEVAHRDWDSGTDTTVRFAFVGLGGFTENVVLPAISETDYCTATVGVTGTPETGERLVTEYDLERILSYDEFHDGEALTEYDAVYICTPNALHLEYAESAADFGKPVLCEKPLEATSERARQLRDVCDEAGVPLMTAYRMQLEPVTRRLREWIRDGKLGDIVAVRGSLDIDIPNDQWRFDEDLAGGGATMDIGIYPLNTARFVLDAEPKAVTACTASPRDMEVDEHVTFQLTFPGDITVHGQASFEAQPKTEFQVVGTDATVCVSPAFNVARDRTVEILKDDQTTELVAKWGDEIVEEFDYFAQCLETGMAPTPDGNEGVRDLEIIDAIYESAERDDTIEL</sequence>
<dbReference type="NCBIfam" id="NF041392">
    <property type="entry name" value="XylDh_Gfo6_Halo"/>
    <property type="match status" value="1"/>
</dbReference>
<dbReference type="PRINTS" id="PR01775">
    <property type="entry name" value="GLFROXRDTASE"/>
</dbReference>
<dbReference type="Gene3D" id="3.30.360.10">
    <property type="entry name" value="Dihydrodipicolinate Reductase, domain 2"/>
    <property type="match status" value="1"/>
</dbReference>
<dbReference type="Pfam" id="PF22725">
    <property type="entry name" value="GFO_IDH_MocA_C3"/>
    <property type="match status" value="1"/>
</dbReference>
<evidence type="ECO:0000256" key="1">
    <source>
        <dbReference type="ARBA" id="ARBA00010928"/>
    </source>
</evidence>
<dbReference type="SUPFAM" id="SSF51735">
    <property type="entry name" value="NAD(P)-binding Rossmann-fold domains"/>
    <property type="match status" value="1"/>
</dbReference>
<dbReference type="InterPro" id="IPR000683">
    <property type="entry name" value="Gfo/Idh/MocA-like_OxRdtase_N"/>
</dbReference>
<name>A0A7D5SZ22_9EURY</name>
<dbReference type="InterPro" id="IPR036291">
    <property type="entry name" value="NAD(P)-bd_dom_sf"/>
</dbReference>
<feature type="domain" description="GFO/IDH/MocA-like oxidoreductase" evidence="4">
    <location>
        <begin position="163"/>
        <end position="278"/>
    </location>
</feature>
<comment type="similarity">
    <text evidence="1">Belongs to the Gfo/Idh/MocA family.</text>
</comment>
<proteinExistence type="inferred from homology"/>
<evidence type="ECO:0000256" key="2">
    <source>
        <dbReference type="ARBA" id="ARBA00023002"/>
    </source>
</evidence>
<dbReference type="InterPro" id="IPR008354">
    <property type="entry name" value="Glc-Fru_OxRdtase_bac"/>
</dbReference>
<dbReference type="OrthoDB" id="195534at2157"/>
<feature type="domain" description="Gfo/Idh/MocA-like oxidoreductase N-terminal" evidence="3">
    <location>
        <begin position="32"/>
        <end position="153"/>
    </location>
</feature>
<accession>A0A7D5SZ22</accession>
<dbReference type="PANTHER" id="PTHR22604">
    <property type="entry name" value="OXIDOREDUCTASES"/>
    <property type="match status" value="1"/>
</dbReference>
<dbReference type="Gene3D" id="3.40.50.720">
    <property type="entry name" value="NAD(P)-binding Rossmann-like Domain"/>
    <property type="match status" value="1"/>
</dbReference>
<dbReference type="EMBL" id="CP058910">
    <property type="protein sequence ID" value="QLH78431.1"/>
    <property type="molecule type" value="Genomic_DNA"/>
</dbReference>
<evidence type="ECO:0000259" key="3">
    <source>
        <dbReference type="Pfam" id="PF01408"/>
    </source>
</evidence>
<dbReference type="Proteomes" id="UP000509667">
    <property type="component" value="Chromosome"/>
</dbReference>
<dbReference type="InterPro" id="IPR050984">
    <property type="entry name" value="Gfo/Idh/MocA_domain"/>
</dbReference>
<dbReference type="PANTHER" id="PTHR22604:SF105">
    <property type="entry name" value="TRANS-1,2-DIHYDROBENZENE-1,2-DIOL DEHYDROGENASE"/>
    <property type="match status" value="1"/>
</dbReference>
<evidence type="ECO:0000313" key="6">
    <source>
        <dbReference type="Proteomes" id="UP000509667"/>
    </source>
</evidence>
<keyword evidence="6" id="KW-1185">Reference proteome</keyword>
<dbReference type="InterPro" id="IPR055170">
    <property type="entry name" value="GFO_IDH_MocA-like_dom"/>
</dbReference>
<dbReference type="AlphaFoldDB" id="A0A7D5SZ22"/>
<dbReference type="GO" id="GO:0000166">
    <property type="term" value="F:nucleotide binding"/>
    <property type="evidence" value="ECO:0007669"/>
    <property type="project" value="InterPro"/>
</dbReference>
<evidence type="ECO:0000313" key="5">
    <source>
        <dbReference type="EMBL" id="QLH78431.1"/>
    </source>
</evidence>
<reference evidence="5 6" key="1">
    <citation type="submission" date="2020-07" db="EMBL/GenBank/DDBJ databases">
        <title>Halosimplex pelagicum sp. nov. and Halosimplex rubrum sp. nov., isolated from salted brown alga Laminaria, and emended description of the genus Halosimplex.</title>
        <authorList>
            <person name="Cui H."/>
        </authorList>
    </citation>
    <scope>NUCLEOTIDE SEQUENCE [LARGE SCALE GENOMIC DNA]</scope>
    <source>
        <strain evidence="5 6">R27</strain>
    </source>
</reference>
<dbReference type="SUPFAM" id="SSF55347">
    <property type="entry name" value="Glyceraldehyde-3-phosphate dehydrogenase-like, C-terminal domain"/>
    <property type="match status" value="1"/>
</dbReference>
<keyword evidence="2" id="KW-0560">Oxidoreductase</keyword>
<dbReference type="KEGG" id="hrr:HZS55_14500"/>
<dbReference type="GO" id="GO:0016491">
    <property type="term" value="F:oxidoreductase activity"/>
    <property type="evidence" value="ECO:0007669"/>
    <property type="project" value="UniProtKB-KW"/>
</dbReference>